<dbReference type="EMBL" id="JAABNR010000029">
    <property type="protein sequence ID" value="NBZ89661.1"/>
    <property type="molecule type" value="Genomic_DNA"/>
</dbReference>
<evidence type="ECO:0000313" key="4">
    <source>
        <dbReference type="Proteomes" id="UP001193501"/>
    </source>
</evidence>
<keyword evidence="1" id="KW-0812">Transmembrane</keyword>
<evidence type="ECO:0008006" key="5">
    <source>
        <dbReference type="Google" id="ProtNLM"/>
    </source>
</evidence>
<feature type="chain" id="PRO_5042122310" description="VPLPA-CTERM sorting domain-containing protein" evidence="2">
    <location>
        <begin position="25"/>
        <end position="214"/>
    </location>
</feature>
<protein>
    <recommendedName>
        <fullName evidence="5">VPLPA-CTERM sorting domain-containing protein</fullName>
    </recommendedName>
</protein>
<dbReference type="RefSeq" id="WP_168776460.1">
    <property type="nucleotide sequence ID" value="NZ_JAABNR010000029.1"/>
</dbReference>
<feature type="signal peptide" evidence="2">
    <location>
        <begin position="1"/>
        <end position="24"/>
    </location>
</feature>
<keyword evidence="1" id="KW-0472">Membrane</keyword>
<gene>
    <name evidence="3" type="ORF">GV832_18900</name>
</gene>
<proteinExistence type="predicted"/>
<evidence type="ECO:0000256" key="1">
    <source>
        <dbReference type="SAM" id="Phobius"/>
    </source>
</evidence>
<name>A0AAE5BW54_9RHOB</name>
<keyword evidence="4" id="KW-1185">Reference proteome</keyword>
<reference evidence="3" key="1">
    <citation type="submission" date="2020-01" db="EMBL/GenBank/DDBJ databases">
        <authorList>
            <person name="Chen W.-M."/>
        </authorList>
    </citation>
    <scope>NUCLEOTIDE SEQUENCE</scope>
    <source>
        <strain evidence="3">CYK-10</strain>
    </source>
</reference>
<feature type="transmembrane region" description="Helical" evidence="1">
    <location>
        <begin position="186"/>
        <end position="209"/>
    </location>
</feature>
<sequence>MDCNVLKPLALGLALGLSVSATQAATLTFDDPAAPNNYDPFPQTMGDILGLDVGSTSREGFGNAALATSGGALLHWNDNYSELSDIGFASGNGRVAELSFTPASGMQVTLTSFAFGNYFNGGTARDAEFRLYDAGWNLVWSQIVTGHTGNSVTVAINKTLTGGAYFQWGTDWDIGVDNLVYDVSPIVGAVPLPPGLPLLAGALLGLGLMRRRRG</sequence>
<dbReference type="Proteomes" id="UP001193501">
    <property type="component" value="Unassembled WGS sequence"/>
</dbReference>
<keyword evidence="1" id="KW-1133">Transmembrane helix</keyword>
<evidence type="ECO:0000313" key="3">
    <source>
        <dbReference type="EMBL" id="NBZ89661.1"/>
    </source>
</evidence>
<dbReference type="AlphaFoldDB" id="A0AAE5BW54"/>
<organism evidence="3 4">
    <name type="scientific">Stagnihabitans tardus</name>
    <dbReference type="NCBI Taxonomy" id="2699202"/>
    <lineage>
        <taxon>Bacteria</taxon>
        <taxon>Pseudomonadati</taxon>
        <taxon>Pseudomonadota</taxon>
        <taxon>Alphaproteobacteria</taxon>
        <taxon>Rhodobacterales</taxon>
        <taxon>Paracoccaceae</taxon>
        <taxon>Stagnihabitans</taxon>
    </lineage>
</organism>
<evidence type="ECO:0000256" key="2">
    <source>
        <dbReference type="SAM" id="SignalP"/>
    </source>
</evidence>
<accession>A0AAE5BW54</accession>
<keyword evidence="2" id="KW-0732">Signal</keyword>
<comment type="caution">
    <text evidence="3">The sequence shown here is derived from an EMBL/GenBank/DDBJ whole genome shotgun (WGS) entry which is preliminary data.</text>
</comment>